<dbReference type="EMBL" id="PQWO01000009">
    <property type="protein sequence ID" value="PZD72585.1"/>
    <property type="molecule type" value="Genomic_DNA"/>
</dbReference>
<keyword evidence="2" id="KW-0732">Signal</keyword>
<evidence type="ECO:0000256" key="1">
    <source>
        <dbReference type="SAM" id="MobiDB-lite"/>
    </source>
</evidence>
<feature type="compositionally biased region" description="Low complexity" evidence="1">
    <location>
        <begin position="210"/>
        <end position="224"/>
    </location>
</feature>
<dbReference type="OrthoDB" id="530963at2"/>
<organism evidence="4 5">
    <name type="scientific">Acaryochloris thomasi RCC1774</name>
    <dbReference type="NCBI Taxonomy" id="1764569"/>
    <lineage>
        <taxon>Bacteria</taxon>
        <taxon>Bacillati</taxon>
        <taxon>Cyanobacteriota</taxon>
        <taxon>Cyanophyceae</taxon>
        <taxon>Acaryochloridales</taxon>
        <taxon>Acaryochloridaceae</taxon>
        <taxon>Acaryochloris</taxon>
        <taxon>Acaryochloris thomasi</taxon>
    </lineage>
</organism>
<feature type="chain" id="PRO_5016017056" description="DUF4168 domain-containing protein" evidence="2">
    <location>
        <begin position="30"/>
        <end position="394"/>
    </location>
</feature>
<feature type="domain" description="DUF4168" evidence="3">
    <location>
        <begin position="274"/>
        <end position="388"/>
    </location>
</feature>
<evidence type="ECO:0000256" key="2">
    <source>
        <dbReference type="SAM" id="SignalP"/>
    </source>
</evidence>
<feature type="signal peptide" evidence="2">
    <location>
        <begin position="1"/>
        <end position="29"/>
    </location>
</feature>
<dbReference type="AlphaFoldDB" id="A0A2W1JMA0"/>
<gene>
    <name evidence="4" type="ORF">C1752_03421</name>
</gene>
<sequence>MRICTSATLAKILLGIAGAGALIVAPVRAETTPVGGSSEALSEPQSASDASSPSGAEQLLPLDPPSAPVEPAGAATQLEPVTPASSLESPAQAAPESIGGAESFEATEPTDASTPEGDVLSEDSDATSSEIEEEVPVDDVEAVEGTEEGTEATVEEEDASPIGGTEDVPPADDDLSGPIEGSVDSEDAAPADPSLIDEDSSIDAPEEALPSESDISPSSSVPSSAEAPQLVAEGGEPSAPPEASSEDVSPAGEAAPVDESVPSDSAAPNAAPVSDQELQQFANTVPELRTIEQGTQQEISGVIQGSGFDEARFNEIYQSQQSPDAPAAAEVTEEEKQSFTQALSDIQVIEEKSKVEQEKVIQSQGLEPERFMEILISLRQDPSLQTKVQQMIPN</sequence>
<dbReference type="InterPro" id="IPR025433">
    <property type="entry name" value="DUF4168"/>
</dbReference>
<feature type="compositionally biased region" description="Acidic residues" evidence="1">
    <location>
        <begin position="183"/>
        <end position="206"/>
    </location>
</feature>
<feature type="region of interest" description="Disordered" evidence="1">
    <location>
        <begin position="32"/>
        <end position="293"/>
    </location>
</feature>
<evidence type="ECO:0000313" key="5">
    <source>
        <dbReference type="Proteomes" id="UP000248857"/>
    </source>
</evidence>
<dbReference type="Proteomes" id="UP000248857">
    <property type="component" value="Unassembled WGS sequence"/>
</dbReference>
<proteinExistence type="predicted"/>
<evidence type="ECO:0000313" key="4">
    <source>
        <dbReference type="EMBL" id="PZD72585.1"/>
    </source>
</evidence>
<comment type="caution">
    <text evidence="4">The sequence shown here is derived from an EMBL/GenBank/DDBJ whole genome shotgun (WGS) entry which is preliminary data.</text>
</comment>
<feature type="compositionally biased region" description="Polar residues" evidence="1">
    <location>
        <begin position="39"/>
        <end position="55"/>
    </location>
</feature>
<accession>A0A2W1JMA0</accession>
<name>A0A2W1JMA0_9CYAN</name>
<dbReference type="Pfam" id="PF13767">
    <property type="entry name" value="DUF4168"/>
    <property type="match status" value="1"/>
</dbReference>
<protein>
    <recommendedName>
        <fullName evidence="3">DUF4168 domain-containing protein</fullName>
    </recommendedName>
</protein>
<reference evidence="4 5" key="1">
    <citation type="journal article" date="2018" name="Sci. Rep.">
        <title>A novel species of the marine cyanobacterium Acaryochloris with a unique pigment content and lifestyle.</title>
        <authorList>
            <person name="Partensky F."/>
            <person name="Six C."/>
            <person name="Ratin M."/>
            <person name="Garczarek L."/>
            <person name="Vaulot D."/>
            <person name="Probert I."/>
            <person name="Calteau A."/>
            <person name="Gourvil P."/>
            <person name="Marie D."/>
            <person name="Grebert T."/>
            <person name="Bouchier C."/>
            <person name="Le Panse S."/>
            <person name="Gachenot M."/>
            <person name="Rodriguez F."/>
            <person name="Garrido J.L."/>
        </authorList>
    </citation>
    <scope>NUCLEOTIDE SEQUENCE [LARGE SCALE GENOMIC DNA]</scope>
    <source>
        <strain evidence="4 5">RCC1774</strain>
    </source>
</reference>
<dbReference type="RefSeq" id="WP_110986866.1">
    <property type="nucleotide sequence ID" value="NZ_CAWNWM010000009.1"/>
</dbReference>
<evidence type="ECO:0000259" key="3">
    <source>
        <dbReference type="Pfam" id="PF13767"/>
    </source>
</evidence>
<feature type="compositionally biased region" description="Acidic residues" evidence="1">
    <location>
        <begin position="119"/>
        <end position="159"/>
    </location>
</feature>
<keyword evidence="5" id="KW-1185">Reference proteome</keyword>